<dbReference type="InterPro" id="IPR013762">
    <property type="entry name" value="Integrase-like_cat_sf"/>
</dbReference>
<dbReference type="GO" id="GO:0015074">
    <property type="term" value="P:DNA integration"/>
    <property type="evidence" value="ECO:0007669"/>
    <property type="project" value="InterPro"/>
</dbReference>
<sequence length="553" mass="63368">MVISPLNSVPKKDTIDRRVILDLSFGVDGEDSVNSHISKDLYLGNPIKVSYPSVDSLVELIRRKGSGSLCFKRDLKRAYRQIPICPGDWHLVGFSWENHIFFDRVLSMGLRSAAYICQRVTNAVSFILDAHYDLQIVNYLDDLAGCDVQEKAFDAYAILGEVLDNCGLEESVEKATPPSTSMVFLGILFDTVSCTLSITKDRLEEILCLVKSWLQKERCSLRDLQSLLHTELCKLQKDTELCKKSAFAEGTYKNLKVQFVSYFLFCTYFNMSPLPTSVNTLCLYGNFFSRSFKSVASIQNYISGVKTLHLLLGFEFPTEDWFSIKLLFRGLSRHNHHMPRRALPITPQILLKICEFLDMSNPSDVTIWCCFLFAFFLMVRKSNLVPTSAKNFDPHKQLCRNNVIVFSDYLLVKMEWSKTIQFGNRKLELPLVKIKESPLCPYNAYNRMCTLIPADGDKPGFLIPQSKGYKILCYSYFQKRLRDILEKCGLNSSKFSSHSFRRGGATWAFHSKVPSELIQFHGDWRSDAYKVYLEFDLHDKLCISRAMADEILN</sequence>
<dbReference type="InterPro" id="IPR010998">
    <property type="entry name" value="Integrase_recombinase_N"/>
</dbReference>
<evidence type="ECO:0000313" key="5">
    <source>
        <dbReference type="Proteomes" id="UP000683360"/>
    </source>
</evidence>
<dbReference type="InterPro" id="IPR043128">
    <property type="entry name" value="Rev_trsase/Diguanyl_cyclase"/>
</dbReference>
<dbReference type="Gene3D" id="3.10.10.10">
    <property type="entry name" value="HIV Type 1 Reverse Transcriptase, subunit A, domain 1"/>
    <property type="match status" value="1"/>
</dbReference>
<accession>A0A8S3UDP4</accession>
<protein>
    <recommendedName>
        <fullName evidence="3">Reverse transcriptase domain-containing protein</fullName>
    </recommendedName>
</protein>
<comment type="caution">
    <text evidence="4">The sequence shown here is derived from an EMBL/GenBank/DDBJ whole genome shotgun (WGS) entry which is preliminary data.</text>
</comment>
<dbReference type="SUPFAM" id="SSF56349">
    <property type="entry name" value="DNA breaking-rejoining enzymes"/>
    <property type="match status" value="1"/>
</dbReference>
<dbReference type="InterPro" id="IPR052055">
    <property type="entry name" value="Hepadnavirus_pol/RT"/>
</dbReference>
<dbReference type="PANTHER" id="PTHR33050">
    <property type="entry name" value="REVERSE TRANSCRIPTASE DOMAIN-CONTAINING PROTEIN"/>
    <property type="match status" value="1"/>
</dbReference>
<organism evidence="4 5">
    <name type="scientific">Mytilus edulis</name>
    <name type="common">Blue mussel</name>
    <dbReference type="NCBI Taxonomy" id="6550"/>
    <lineage>
        <taxon>Eukaryota</taxon>
        <taxon>Metazoa</taxon>
        <taxon>Spiralia</taxon>
        <taxon>Lophotrochozoa</taxon>
        <taxon>Mollusca</taxon>
        <taxon>Bivalvia</taxon>
        <taxon>Autobranchia</taxon>
        <taxon>Pteriomorphia</taxon>
        <taxon>Mytilida</taxon>
        <taxon>Mytiloidea</taxon>
        <taxon>Mytilidae</taxon>
        <taxon>Mytilinae</taxon>
        <taxon>Mytilus</taxon>
    </lineage>
</organism>
<gene>
    <name evidence="4" type="ORF">MEDL_54259</name>
</gene>
<reference evidence="4" key="1">
    <citation type="submission" date="2021-03" db="EMBL/GenBank/DDBJ databases">
        <authorList>
            <person name="Bekaert M."/>
        </authorList>
    </citation>
    <scope>NUCLEOTIDE SEQUENCE</scope>
</reference>
<feature type="domain" description="Reverse transcriptase" evidence="3">
    <location>
        <begin position="45"/>
        <end position="187"/>
    </location>
</feature>
<dbReference type="Proteomes" id="UP000683360">
    <property type="component" value="Unassembled WGS sequence"/>
</dbReference>
<dbReference type="GO" id="GO:0003677">
    <property type="term" value="F:DNA binding"/>
    <property type="evidence" value="ECO:0007669"/>
    <property type="project" value="UniProtKB-KW"/>
</dbReference>
<dbReference type="AlphaFoldDB" id="A0A8S3UDP4"/>
<dbReference type="Gene3D" id="3.30.70.270">
    <property type="match status" value="1"/>
</dbReference>
<dbReference type="OrthoDB" id="6771932at2759"/>
<keyword evidence="5" id="KW-1185">Reference proteome</keyword>
<dbReference type="InterPro" id="IPR043502">
    <property type="entry name" value="DNA/RNA_pol_sf"/>
</dbReference>
<dbReference type="SUPFAM" id="SSF56672">
    <property type="entry name" value="DNA/RNA polymerases"/>
    <property type="match status" value="1"/>
</dbReference>
<evidence type="ECO:0000259" key="3">
    <source>
        <dbReference type="Pfam" id="PF00078"/>
    </source>
</evidence>
<keyword evidence="1" id="KW-0238">DNA-binding</keyword>
<dbReference type="PANTHER" id="PTHR33050:SF7">
    <property type="entry name" value="RIBONUCLEASE H"/>
    <property type="match status" value="1"/>
</dbReference>
<evidence type="ECO:0000256" key="1">
    <source>
        <dbReference type="ARBA" id="ARBA00023125"/>
    </source>
</evidence>
<dbReference type="InterPro" id="IPR011010">
    <property type="entry name" value="DNA_brk_join_enz"/>
</dbReference>
<name>A0A8S3UDP4_MYTED</name>
<dbReference type="GO" id="GO:0006310">
    <property type="term" value="P:DNA recombination"/>
    <property type="evidence" value="ECO:0007669"/>
    <property type="project" value="UniProtKB-KW"/>
</dbReference>
<dbReference type="EMBL" id="CAJPWZ010002622">
    <property type="protein sequence ID" value="CAG2242068.1"/>
    <property type="molecule type" value="Genomic_DNA"/>
</dbReference>
<proteinExistence type="predicted"/>
<keyword evidence="2" id="KW-0233">DNA recombination</keyword>
<evidence type="ECO:0000256" key="2">
    <source>
        <dbReference type="ARBA" id="ARBA00023172"/>
    </source>
</evidence>
<dbReference type="InterPro" id="IPR000477">
    <property type="entry name" value="RT_dom"/>
</dbReference>
<dbReference type="Gene3D" id="1.10.150.130">
    <property type="match status" value="1"/>
</dbReference>
<dbReference type="Pfam" id="PF00078">
    <property type="entry name" value="RVT_1"/>
    <property type="match status" value="1"/>
</dbReference>
<evidence type="ECO:0000313" key="4">
    <source>
        <dbReference type="EMBL" id="CAG2242068.1"/>
    </source>
</evidence>
<dbReference type="Gene3D" id="1.10.443.10">
    <property type="entry name" value="Intergrase catalytic core"/>
    <property type="match status" value="1"/>
</dbReference>